<keyword evidence="2" id="KW-1185">Reference proteome</keyword>
<dbReference type="AlphaFoldDB" id="A0A9P1MWK8"/>
<proteinExistence type="predicted"/>
<comment type="caution">
    <text evidence="1">The sequence shown here is derived from an EMBL/GenBank/DDBJ whole genome shotgun (WGS) entry which is preliminary data.</text>
</comment>
<dbReference type="EMBL" id="CANHGI010000002">
    <property type="protein sequence ID" value="CAI5442357.1"/>
    <property type="molecule type" value="Genomic_DNA"/>
</dbReference>
<dbReference type="Proteomes" id="UP001152747">
    <property type="component" value="Unassembled WGS sequence"/>
</dbReference>
<evidence type="ECO:0000313" key="1">
    <source>
        <dbReference type="EMBL" id="CAI5442357.1"/>
    </source>
</evidence>
<evidence type="ECO:0000313" key="2">
    <source>
        <dbReference type="Proteomes" id="UP001152747"/>
    </source>
</evidence>
<gene>
    <name evidence="1" type="ORF">CAMP_LOCUS4994</name>
</gene>
<dbReference type="OrthoDB" id="5832646at2759"/>
<protein>
    <submittedName>
        <fullName evidence="1">Uncharacterized protein</fullName>
    </submittedName>
</protein>
<reference evidence="1" key="1">
    <citation type="submission" date="2022-11" db="EMBL/GenBank/DDBJ databases">
        <authorList>
            <person name="Kikuchi T."/>
        </authorList>
    </citation>
    <scope>NUCLEOTIDE SEQUENCE</scope>
    <source>
        <strain evidence="1">PS1010</strain>
    </source>
</reference>
<accession>A0A9P1MWK8</accession>
<sequence>MKPFQEEESSVSYSKVTILSSTTTITEDGEIFQDASNDVSILSRAKSVKSDIPPAPKMEVLKALHQDVCLFMKKVQTPLFLRKCPLETAKHAKPPRVVHPILTVQPMNAARKCPSHSILLVSLDAPTYCVRYLQANLKNTPESVLVFQPLICSVRFLARPPVMEVVQSKLCDVSETVKLMLSPEKAIESQKMIPKWQTVTFTLAFGKHVAVKYRIIESRKFEIDHVKAKKEKIRIISTKNLYRNEPIQKLITWTPSQIHTLKLTTVEKCDPQIVKRVFLENGGGGPTVIRANELSMIWTSSNTEQVEKPKKTKKK</sequence>
<name>A0A9P1MWK8_9PELO</name>
<organism evidence="1 2">
    <name type="scientific">Caenorhabditis angaria</name>
    <dbReference type="NCBI Taxonomy" id="860376"/>
    <lineage>
        <taxon>Eukaryota</taxon>
        <taxon>Metazoa</taxon>
        <taxon>Ecdysozoa</taxon>
        <taxon>Nematoda</taxon>
        <taxon>Chromadorea</taxon>
        <taxon>Rhabditida</taxon>
        <taxon>Rhabditina</taxon>
        <taxon>Rhabditomorpha</taxon>
        <taxon>Rhabditoidea</taxon>
        <taxon>Rhabditidae</taxon>
        <taxon>Peloderinae</taxon>
        <taxon>Caenorhabditis</taxon>
    </lineage>
</organism>